<proteinExistence type="predicted"/>
<dbReference type="SUPFAM" id="SSF63825">
    <property type="entry name" value="YWTD domain"/>
    <property type="match status" value="1"/>
</dbReference>
<dbReference type="PANTHER" id="PTHR31270:SF1">
    <property type="entry name" value="GLUTAMINYL-PEPTIDE CYCLOTRANSFERASE"/>
    <property type="match status" value="1"/>
</dbReference>
<evidence type="ECO:0000313" key="2">
    <source>
        <dbReference type="EMBL" id="KRX02301.1"/>
    </source>
</evidence>
<organism evidence="2 3">
    <name type="scientific">Pseudocohnilembus persalinus</name>
    <name type="common">Ciliate</name>
    <dbReference type="NCBI Taxonomy" id="266149"/>
    <lineage>
        <taxon>Eukaryota</taxon>
        <taxon>Sar</taxon>
        <taxon>Alveolata</taxon>
        <taxon>Ciliophora</taxon>
        <taxon>Intramacronucleata</taxon>
        <taxon>Oligohymenophorea</taxon>
        <taxon>Scuticociliatia</taxon>
        <taxon>Philasterida</taxon>
        <taxon>Pseudocohnilembidae</taxon>
        <taxon>Pseudocohnilembus</taxon>
    </lineage>
</organism>
<feature type="transmembrane region" description="Helical" evidence="1">
    <location>
        <begin position="12"/>
        <end position="33"/>
    </location>
</feature>
<keyword evidence="1" id="KW-0472">Membrane</keyword>
<keyword evidence="1" id="KW-0812">Transmembrane</keyword>
<dbReference type="AlphaFoldDB" id="A0A0V0QJ77"/>
<dbReference type="Pfam" id="PF05096">
    <property type="entry name" value="Glu_cyclase_2"/>
    <property type="match status" value="2"/>
</dbReference>
<dbReference type="GO" id="GO:0016603">
    <property type="term" value="F:glutaminyl-peptide cyclotransferase activity"/>
    <property type="evidence" value="ECO:0007669"/>
    <property type="project" value="InterPro"/>
</dbReference>
<name>A0A0V0QJ77_PSEPJ</name>
<sequence>MKKHQNKEKAKIFTLISIAIISVVGIILSYLAYVQFYRLQKKPWKNEYQLIDKQLNQQLIANQRYNFIIKEKLERENKFFTQGFGFYDDNTFLECSGLHVYVIKKQEKIIYVLTWMNRKILLYNEDLDLINILDLPPEIHEGWGIAKYTDENNFNFFLVTEGSEKIFKLDIDTLNIIETIEVFKYDQKQDVLQPAKLLNEYGGGFCLNGIAYSQNTNDLFITGKKWPYIFNIQLVAK</sequence>
<evidence type="ECO:0008006" key="4">
    <source>
        <dbReference type="Google" id="ProtNLM"/>
    </source>
</evidence>
<evidence type="ECO:0000313" key="3">
    <source>
        <dbReference type="Proteomes" id="UP000054937"/>
    </source>
</evidence>
<dbReference type="InterPro" id="IPR007788">
    <property type="entry name" value="QCT"/>
</dbReference>
<reference evidence="2 3" key="1">
    <citation type="journal article" date="2015" name="Sci. Rep.">
        <title>Genome of the facultative scuticociliatosis pathogen Pseudocohnilembus persalinus provides insight into its virulence through horizontal gene transfer.</title>
        <authorList>
            <person name="Xiong J."/>
            <person name="Wang G."/>
            <person name="Cheng J."/>
            <person name="Tian M."/>
            <person name="Pan X."/>
            <person name="Warren A."/>
            <person name="Jiang C."/>
            <person name="Yuan D."/>
            <person name="Miao W."/>
        </authorList>
    </citation>
    <scope>NUCLEOTIDE SEQUENCE [LARGE SCALE GENOMIC DNA]</scope>
    <source>
        <strain evidence="2">36N120E</strain>
    </source>
</reference>
<dbReference type="InParanoid" id="A0A0V0QJ77"/>
<accession>A0A0V0QJ77</accession>
<keyword evidence="1" id="KW-1133">Transmembrane helix</keyword>
<gene>
    <name evidence="2" type="ORF">PPERSA_09918</name>
</gene>
<dbReference type="Proteomes" id="UP000054937">
    <property type="component" value="Unassembled WGS sequence"/>
</dbReference>
<keyword evidence="3" id="KW-1185">Reference proteome</keyword>
<evidence type="ECO:0000256" key="1">
    <source>
        <dbReference type="SAM" id="Phobius"/>
    </source>
</evidence>
<dbReference type="OrthoDB" id="409395at2759"/>
<protein>
    <recommendedName>
        <fullName evidence="4">Glutamine cyclotransferase</fullName>
    </recommendedName>
</protein>
<dbReference type="PANTHER" id="PTHR31270">
    <property type="entry name" value="GLUTAMINYL-PEPTIDE CYCLOTRANSFERASE"/>
    <property type="match status" value="1"/>
</dbReference>
<dbReference type="EMBL" id="LDAU01000155">
    <property type="protein sequence ID" value="KRX02301.1"/>
    <property type="molecule type" value="Genomic_DNA"/>
</dbReference>
<comment type="caution">
    <text evidence="2">The sequence shown here is derived from an EMBL/GenBank/DDBJ whole genome shotgun (WGS) entry which is preliminary data.</text>
</comment>